<dbReference type="SMART" id="SM00829">
    <property type="entry name" value="PKS_ER"/>
    <property type="match status" value="1"/>
</dbReference>
<dbReference type="InterPro" id="IPR036291">
    <property type="entry name" value="NAD(P)-bd_dom_sf"/>
</dbReference>
<dbReference type="RefSeq" id="WP_219618793.1">
    <property type="nucleotide sequence ID" value="NZ_FXZI01000019.1"/>
</dbReference>
<dbReference type="Pfam" id="PF00107">
    <property type="entry name" value="ADH_zinc_N"/>
    <property type="match status" value="1"/>
</dbReference>
<name>A0A2H1KX88_BREAU</name>
<keyword evidence="1" id="KW-0521">NADP</keyword>
<dbReference type="InterPro" id="IPR013149">
    <property type="entry name" value="ADH-like_C"/>
</dbReference>
<dbReference type="Gene3D" id="3.90.180.10">
    <property type="entry name" value="Medium-chain alcohol dehydrogenases, catalytic domain"/>
    <property type="match status" value="1"/>
</dbReference>
<dbReference type="InterPro" id="IPR051603">
    <property type="entry name" value="Zinc-ADH_QOR/CCCR"/>
</dbReference>
<dbReference type="InterPro" id="IPR011032">
    <property type="entry name" value="GroES-like_sf"/>
</dbReference>
<accession>A0A2H1KX88</accession>
<dbReference type="InterPro" id="IPR020843">
    <property type="entry name" value="ER"/>
</dbReference>
<dbReference type="SUPFAM" id="SSF50129">
    <property type="entry name" value="GroES-like"/>
    <property type="match status" value="1"/>
</dbReference>
<dbReference type="Pfam" id="PF08240">
    <property type="entry name" value="ADH_N"/>
    <property type="match status" value="1"/>
</dbReference>
<dbReference type="PANTHER" id="PTHR44154:SF1">
    <property type="entry name" value="QUINONE OXIDOREDUCTASE"/>
    <property type="match status" value="1"/>
</dbReference>
<protein>
    <submittedName>
        <fullName evidence="3">NADPH:quinone reductase</fullName>
    </submittedName>
</protein>
<dbReference type="GO" id="GO:0016491">
    <property type="term" value="F:oxidoreductase activity"/>
    <property type="evidence" value="ECO:0007669"/>
    <property type="project" value="InterPro"/>
</dbReference>
<dbReference type="InterPro" id="IPR013154">
    <property type="entry name" value="ADH-like_N"/>
</dbReference>
<evidence type="ECO:0000313" key="4">
    <source>
        <dbReference type="Proteomes" id="UP000234300"/>
    </source>
</evidence>
<dbReference type="Proteomes" id="UP000234300">
    <property type="component" value="Unassembled WGS sequence"/>
</dbReference>
<evidence type="ECO:0000256" key="1">
    <source>
        <dbReference type="ARBA" id="ARBA00022857"/>
    </source>
</evidence>
<proteinExistence type="predicted"/>
<dbReference type="SUPFAM" id="SSF51735">
    <property type="entry name" value="NAD(P)-binding Rossmann-fold domains"/>
    <property type="match status" value="1"/>
</dbReference>
<feature type="domain" description="Enoyl reductase (ER)" evidence="2">
    <location>
        <begin position="3"/>
        <end position="306"/>
    </location>
</feature>
<dbReference type="AlphaFoldDB" id="A0A2H1KX88"/>
<sequence length="306" mass="31740">MTGSAEAIQTGTLPVPEPHPTEVLVRLEASEVNHVDLFVRSGAFPTPLTFPFIIGRDLVGTVAAVGDAVENFAPGDRVWSNSLGHDGRQGAFADFVIAPADRVYRLPEGIDPAEAAPVLHAAGTAHIGLVREARLKPGETIVVGSASGAVGTAIVKLAATMGAYVIAGASTGDEEWVAERGADVVIDKHADDFYDQVNQAAPDGVDVCWDPKGDDDFDRSVPLLAHGARVIVMAGMQSSPRMPIGKIYTRDASVLGFAISNASAADLAEAATAINHMLAAGRLKARVGQTFHLAEAAAAHQALEAG</sequence>
<reference evidence="3 4" key="1">
    <citation type="submission" date="2017-03" db="EMBL/GenBank/DDBJ databases">
        <authorList>
            <person name="Afonso C.L."/>
            <person name="Miller P.J."/>
            <person name="Scott M.A."/>
            <person name="Spackman E."/>
            <person name="Goraichik I."/>
            <person name="Dimitrov K.M."/>
            <person name="Suarez D.L."/>
            <person name="Swayne D.E."/>
        </authorList>
    </citation>
    <scope>NUCLEOTIDE SEQUENCE [LARGE SCALE GENOMIC DNA]</scope>
    <source>
        <strain evidence="4">8(6)</strain>
    </source>
</reference>
<dbReference type="CDD" id="cd08253">
    <property type="entry name" value="zeta_crystallin"/>
    <property type="match status" value="1"/>
</dbReference>
<organism evidence="3 4">
    <name type="scientific">Brevibacterium aurantiacum</name>
    <dbReference type="NCBI Taxonomy" id="273384"/>
    <lineage>
        <taxon>Bacteria</taxon>
        <taxon>Bacillati</taxon>
        <taxon>Actinomycetota</taxon>
        <taxon>Actinomycetes</taxon>
        <taxon>Micrococcales</taxon>
        <taxon>Brevibacteriaceae</taxon>
        <taxon>Brevibacterium</taxon>
    </lineage>
</organism>
<dbReference type="Gene3D" id="3.40.50.720">
    <property type="entry name" value="NAD(P)-binding Rossmann-like Domain"/>
    <property type="match status" value="1"/>
</dbReference>
<gene>
    <name evidence="3" type="ORF">BAURA86_03649</name>
</gene>
<evidence type="ECO:0000259" key="2">
    <source>
        <dbReference type="SMART" id="SM00829"/>
    </source>
</evidence>
<dbReference type="PANTHER" id="PTHR44154">
    <property type="entry name" value="QUINONE OXIDOREDUCTASE"/>
    <property type="match status" value="1"/>
</dbReference>
<evidence type="ECO:0000313" key="3">
    <source>
        <dbReference type="EMBL" id="SMY04347.1"/>
    </source>
</evidence>
<dbReference type="EMBL" id="FXZI01000019">
    <property type="protein sequence ID" value="SMY04347.1"/>
    <property type="molecule type" value="Genomic_DNA"/>
</dbReference>